<dbReference type="CDD" id="cd00037">
    <property type="entry name" value="CLECT"/>
    <property type="match status" value="1"/>
</dbReference>
<reference evidence="1 2" key="2">
    <citation type="submission" date="2018-10" db="EMBL/GenBank/DDBJ databases">
        <authorList>
            <consortium name="Pathogen Informatics"/>
        </authorList>
    </citation>
    <scope>NUCLEOTIDE SEQUENCE [LARGE SCALE GENOMIC DNA]</scope>
</reference>
<dbReference type="WBParaSite" id="EVEC_0000132301-mRNA-1">
    <property type="protein sequence ID" value="EVEC_0000132301-mRNA-1"/>
    <property type="gene ID" value="EVEC_0000132301"/>
</dbReference>
<evidence type="ECO:0000313" key="2">
    <source>
        <dbReference type="Proteomes" id="UP000274131"/>
    </source>
</evidence>
<dbReference type="InterPro" id="IPR016187">
    <property type="entry name" value="CTDL_fold"/>
</dbReference>
<proteinExistence type="predicted"/>
<name>A0A0N4UV70_ENTVE</name>
<dbReference type="SUPFAM" id="SSF56436">
    <property type="entry name" value="C-type lectin-like"/>
    <property type="match status" value="2"/>
</dbReference>
<evidence type="ECO:0000313" key="3">
    <source>
        <dbReference type="WBParaSite" id="EVEC_0000132301-mRNA-1"/>
    </source>
</evidence>
<dbReference type="Proteomes" id="UP000274131">
    <property type="component" value="Unassembled WGS sequence"/>
</dbReference>
<sequence>MGGLSAVARKVIQALETLSATEKTIQLWYRGYEDGGGSLQGRTFGKRMSAVDEDKLKVEFEKESITSTGKFVELNQEYGTGVDMRELGKICKGVPMAYYHSKPRVVSRIDGKGQYCYFFPSIRDELFEKNEKGHFVGDEEDLETYCRIKFGGHLISVNNDEEISVVNSDVFGDFSATRQFDMLVYAGLKIREEDQQEAAFTDGTNDSFVNARAFLRKDAYHPLCLYFKRYYKDKIDAIVWDRCGLFSVFVCKSPLADIPPRTRRLADKARKSTVNFCQREIFCCVDRYQLFIPSQSEYNVPCLQEKIGLCQVAQSKSPDFKYKLPPPLVKNEQTGESYCLRDLEVTREIRIENFHDAESFCKEYFNGHLLSVADKGEMNFLVLPDAITMIGWLDLTSWTYTSLVKTIFTGTLFENKVRDEAKLIESRMIGLTYTEGRGIPSFTDGTDPIYAFATSHSEKTTLDYNGNCFALVYLIGENRGFSS</sequence>
<keyword evidence="2" id="KW-1185">Reference proteome</keyword>
<reference evidence="3" key="1">
    <citation type="submission" date="2016-04" db="UniProtKB">
        <authorList>
            <consortium name="WormBaseParasite"/>
        </authorList>
    </citation>
    <scope>IDENTIFICATION</scope>
</reference>
<dbReference type="OrthoDB" id="10045365at2759"/>
<organism evidence="3">
    <name type="scientific">Enterobius vermicularis</name>
    <name type="common">Human pinworm</name>
    <dbReference type="NCBI Taxonomy" id="51028"/>
    <lineage>
        <taxon>Eukaryota</taxon>
        <taxon>Metazoa</taxon>
        <taxon>Ecdysozoa</taxon>
        <taxon>Nematoda</taxon>
        <taxon>Chromadorea</taxon>
        <taxon>Rhabditida</taxon>
        <taxon>Spirurina</taxon>
        <taxon>Oxyuridomorpha</taxon>
        <taxon>Oxyuroidea</taxon>
        <taxon>Oxyuridae</taxon>
        <taxon>Enterobius</taxon>
    </lineage>
</organism>
<accession>A0A0N4UV70</accession>
<protein>
    <submittedName>
        <fullName evidence="3">Wsv151</fullName>
    </submittedName>
</protein>
<gene>
    <name evidence="1" type="ORF">EVEC_LOCUS1031</name>
</gene>
<dbReference type="EMBL" id="UXUI01007160">
    <property type="protein sequence ID" value="VDD85888.1"/>
    <property type="molecule type" value="Genomic_DNA"/>
</dbReference>
<dbReference type="AlphaFoldDB" id="A0A0N4UV70"/>
<evidence type="ECO:0000313" key="1">
    <source>
        <dbReference type="EMBL" id="VDD85888.1"/>
    </source>
</evidence>